<dbReference type="AlphaFoldDB" id="A0A7S0FTC9"/>
<dbReference type="GO" id="GO:0005576">
    <property type="term" value="C:extracellular region"/>
    <property type="evidence" value="ECO:0007669"/>
    <property type="project" value="InterPro"/>
</dbReference>
<dbReference type="InterPro" id="IPR035971">
    <property type="entry name" value="CBD_sf"/>
</dbReference>
<feature type="region of interest" description="Disordered" evidence="2">
    <location>
        <begin position="301"/>
        <end position="328"/>
    </location>
</feature>
<gene>
    <name evidence="5" type="ORF">PBAH0796_LOCUS23313</name>
</gene>
<feature type="domain" description="CBM1" evidence="4">
    <location>
        <begin position="258"/>
        <end position="294"/>
    </location>
</feature>
<dbReference type="GO" id="GO:0030248">
    <property type="term" value="F:cellulose binding"/>
    <property type="evidence" value="ECO:0007669"/>
    <property type="project" value="InterPro"/>
</dbReference>
<dbReference type="InterPro" id="IPR000254">
    <property type="entry name" value="CBD"/>
</dbReference>
<evidence type="ECO:0000256" key="2">
    <source>
        <dbReference type="SAM" id="MobiDB-lite"/>
    </source>
</evidence>
<evidence type="ECO:0000313" key="5">
    <source>
        <dbReference type="EMBL" id="CAD8377441.1"/>
    </source>
</evidence>
<evidence type="ECO:0000259" key="4">
    <source>
        <dbReference type="PROSITE" id="PS51164"/>
    </source>
</evidence>
<feature type="signal peptide" evidence="3">
    <location>
        <begin position="1"/>
        <end position="22"/>
    </location>
</feature>
<name>A0A7S0FTC9_9DINO</name>
<dbReference type="PROSITE" id="PS51164">
    <property type="entry name" value="CBM1_2"/>
    <property type="match status" value="1"/>
</dbReference>
<dbReference type="SUPFAM" id="SSF57180">
    <property type="entry name" value="Cellulose-binding domain"/>
    <property type="match status" value="1"/>
</dbReference>
<dbReference type="Pfam" id="PF03067">
    <property type="entry name" value="LPMO_10"/>
    <property type="match status" value="1"/>
</dbReference>
<feature type="region of interest" description="Disordered" evidence="2">
    <location>
        <begin position="577"/>
        <end position="632"/>
    </location>
</feature>
<sequence>MASLLLIAPLLALAATFDAAVAHGRMTLPRARNAINSIGAENGAVGGGPASVHQGGRYLHGICGNAPGTTQEYNKVGAAQATFEAGKTAEFKLIITAHHMGFFEFELCTDAGQLSEECFAQHRLLKEGCECRCPDGTNSCATCDQCRRWWKPLMSSEASSWVARDYAGPVLEGQYLDEVEFTLRYTIPAGVRTGNGVIRWHYMTTNSCTSTSSSPEEFWNCADVKVVPGGPTPAPAPTPPTPEPTPMPVIAPTPAPGPCSEAWGQCGGKQWSGYTCCESGSYCKVTNEWYHQCVPGAAPAPPATPAPTPVRTPVPVSSPASGPSPSPAPGGTCTCAKSTAWDGSFAQFLDGTGFCGQNFDGSGPYISAGGGAGSSGGWSGTKPCESGQYSFYQDGAWGISVDGAEAQGKVPYRAFAYAQFCNGKPYSECWAGQEKVSFSFSFKAEGMDQIGAYVKLLFWTDAGNILGLLPPKHPKGNGQLRLLAFMTDDYPNAWSAEVPIQAGSWHHAEIDFAPASQAVSISLDGAKMADGTIPVNMLAASNGPQIGVYSFDFGGQPWPQEAVKLWLSDACVGTASGECPSSGGRSTPGPAPAPEPEPEPEAEPEPEPEPEPAPSPSEFEPVDGGVDRACRGADSSDNAAAYYSVFSGAVSLDACKSHCRSLEACKGIEFSISGRCEVWTRDGGIGASRAANGYTCLRYSRSIPAPAPEPEPEAEPEPEPEAKPEPEPEPEPAPAPGPVAGCTRLCGIANLTAVGKQCSAHDSSQDSCGRSFIVKSGFHVPCAWTGCGCFADGAGVLECPNLPALCASLAQVVEQKSPHWPQKTAAVARLALRHPRLRAAGASHLTRGMAFIQGGNVSLQRAELSVEGHDGLAAHKELRAEL</sequence>
<dbReference type="PROSITE" id="PS00562">
    <property type="entry name" value="CBM1_1"/>
    <property type="match status" value="1"/>
</dbReference>
<dbReference type="GO" id="GO:0005975">
    <property type="term" value="P:carbohydrate metabolic process"/>
    <property type="evidence" value="ECO:0007669"/>
    <property type="project" value="InterPro"/>
</dbReference>
<feature type="compositionally biased region" description="Acidic residues" evidence="2">
    <location>
        <begin position="710"/>
        <end position="719"/>
    </location>
</feature>
<dbReference type="InterPro" id="IPR004302">
    <property type="entry name" value="Cellulose/chitin-bd_N"/>
</dbReference>
<accession>A0A7S0FTC9</accession>
<organism evidence="5">
    <name type="scientific">Pyrodinium bahamense</name>
    <dbReference type="NCBI Taxonomy" id="73915"/>
    <lineage>
        <taxon>Eukaryota</taxon>
        <taxon>Sar</taxon>
        <taxon>Alveolata</taxon>
        <taxon>Dinophyceae</taxon>
        <taxon>Gonyaulacales</taxon>
        <taxon>Pyrocystaceae</taxon>
        <taxon>Pyrodinium</taxon>
    </lineage>
</organism>
<proteinExistence type="predicted"/>
<feature type="compositionally biased region" description="Pro residues" evidence="2">
    <location>
        <begin position="301"/>
        <end position="312"/>
    </location>
</feature>
<evidence type="ECO:0000256" key="1">
    <source>
        <dbReference type="ARBA" id="ARBA00022729"/>
    </source>
</evidence>
<evidence type="ECO:0000256" key="3">
    <source>
        <dbReference type="SAM" id="SignalP"/>
    </source>
</evidence>
<feature type="compositionally biased region" description="Acidic residues" evidence="2">
    <location>
        <begin position="596"/>
        <end position="610"/>
    </location>
</feature>
<keyword evidence="1 3" id="KW-0732">Signal</keyword>
<feature type="chain" id="PRO_5031378844" description="CBM1 domain-containing protein" evidence="3">
    <location>
        <begin position="23"/>
        <end position="882"/>
    </location>
</feature>
<protein>
    <recommendedName>
        <fullName evidence="4">CBM1 domain-containing protein</fullName>
    </recommendedName>
</protein>
<dbReference type="EMBL" id="HBEG01038218">
    <property type="protein sequence ID" value="CAD8377441.1"/>
    <property type="molecule type" value="Transcribed_RNA"/>
</dbReference>
<feature type="region of interest" description="Disordered" evidence="2">
    <location>
        <begin position="705"/>
        <end position="736"/>
    </location>
</feature>
<dbReference type="SMART" id="SM00236">
    <property type="entry name" value="fCBD"/>
    <property type="match status" value="1"/>
</dbReference>
<reference evidence="5" key="1">
    <citation type="submission" date="2021-01" db="EMBL/GenBank/DDBJ databases">
        <authorList>
            <person name="Corre E."/>
            <person name="Pelletier E."/>
            <person name="Niang G."/>
            <person name="Scheremetjew M."/>
            <person name="Finn R."/>
            <person name="Kale V."/>
            <person name="Holt S."/>
            <person name="Cochrane G."/>
            <person name="Meng A."/>
            <person name="Brown T."/>
            <person name="Cohen L."/>
        </authorList>
    </citation>
    <scope>NUCLEOTIDE SEQUENCE</scope>
    <source>
        <strain evidence="5">Pbaha01</strain>
    </source>
</reference>
<dbReference type="Pfam" id="PF00734">
    <property type="entry name" value="CBM_1"/>
    <property type="match status" value="1"/>
</dbReference>